<feature type="compositionally biased region" description="Low complexity" evidence="1">
    <location>
        <begin position="380"/>
        <end position="402"/>
    </location>
</feature>
<dbReference type="SUPFAM" id="SSF49464">
    <property type="entry name" value="Carboxypeptidase regulatory domain-like"/>
    <property type="match status" value="1"/>
</dbReference>
<dbReference type="EMBL" id="DAAUMU010000006">
    <property type="protein sequence ID" value="HAF1417186.1"/>
    <property type="molecule type" value="Genomic_DNA"/>
</dbReference>
<dbReference type="EMBL" id="DAAUPK010000011">
    <property type="protein sequence ID" value="HAF2569967.1"/>
    <property type="molecule type" value="Genomic_DNA"/>
</dbReference>
<proteinExistence type="predicted"/>
<name>A0A744GDK6_SALER</name>
<dbReference type="InterPro" id="IPR013609">
    <property type="entry name" value="Stf-like_N"/>
</dbReference>
<dbReference type="AlphaFoldDB" id="A0A744GDK6"/>
<dbReference type="InterPro" id="IPR008969">
    <property type="entry name" value="CarboxyPept-like_regulatory"/>
</dbReference>
<feature type="region of interest" description="Disordered" evidence="1">
    <location>
        <begin position="378"/>
        <end position="459"/>
    </location>
</feature>
<dbReference type="Pfam" id="PF08400">
    <property type="entry name" value="phage_tail_N"/>
    <property type="match status" value="1"/>
</dbReference>
<comment type="caution">
    <text evidence="5">The sequence shown here is derived from an EMBL/GenBank/DDBJ whole genome shotgun (WGS) entry which is preliminary data.</text>
</comment>
<gene>
    <name evidence="4" type="ORF">G8N85_001861</name>
    <name evidence="3" type="ORF">G9B68_001507</name>
    <name evidence="5" type="ORF">G9E70_002854</name>
</gene>
<evidence type="ECO:0000256" key="1">
    <source>
        <dbReference type="SAM" id="MobiDB-lite"/>
    </source>
</evidence>
<feature type="compositionally biased region" description="Basic and acidic residues" evidence="1">
    <location>
        <begin position="419"/>
        <end position="428"/>
    </location>
</feature>
<sequence length="609" mass="62779">MSILVSGILKSPTGTVIAGTQITLTALTTSPDLLAGVSTSAVTSDTGYYGLNVLPGAYSLTVAVNGKNQVYGSFCLDGTETTVTLNMVLRRNLVEVSIPDALLVDFRQIQNNVADDLEAMRQLEFRASGSADNAARSAADAKVIAEAAARSEANAAGSEKSAEQFAQNLQSAVTQAGTSASAAALSASTAEEQAAAAKNAALETAASKDATEKAASNASLLERNAANSAFAARASEASAVDSATKADASEKASALHEQSGAIHETNAGQSAADAALSAIKAADSALNAGKYATEAAGHATDAQTYAGNAKQAATDATAVKDEIVRQVTGFDTRVSQQTDAITKTAQNATTKASSDITATGEMVKQAIQTQGQQFVDAAHTEATSASQSAQDAQTASQVSVQAKMDARTQADDAVASVTRAEEQARKSADAATQATAAATEASNSATQAQEQAKHLAESVTQAQTSAAQAADSADVAQKALKDAQNIAKTPGPSAYDVWKVQQPADADTSMTAYLAFQEGKLPPLSQFGEVRSYVWGKILTQSLYSNNYNVYDMANALIPGNCIAPVFLNFHTSTPTLIIRAGGLSGTWRVMSAMTFYQDNPVTLLRRII</sequence>
<accession>A0A744GDK6</accession>
<protein>
    <submittedName>
        <fullName evidence="5">Phage tail protein</fullName>
    </submittedName>
</protein>
<feature type="domain" description="Lambda-like tail fibre protein N-terminal" evidence="2">
    <location>
        <begin position="1"/>
        <end position="89"/>
    </location>
</feature>
<evidence type="ECO:0000259" key="2">
    <source>
        <dbReference type="Pfam" id="PF08400"/>
    </source>
</evidence>
<dbReference type="EMBL" id="DAAUOA010000007">
    <property type="protein sequence ID" value="HAF2203923.1"/>
    <property type="molecule type" value="Genomic_DNA"/>
</dbReference>
<organism evidence="5">
    <name type="scientific">Salmonella enterica</name>
    <name type="common">Salmonella choleraesuis</name>
    <dbReference type="NCBI Taxonomy" id="28901"/>
    <lineage>
        <taxon>Bacteria</taxon>
        <taxon>Pseudomonadati</taxon>
        <taxon>Pseudomonadota</taxon>
        <taxon>Gammaproteobacteria</taxon>
        <taxon>Enterobacterales</taxon>
        <taxon>Enterobacteriaceae</taxon>
        <taxon>Salmonella</taxon>
    </lineage>
</organism>
<evidence type="ECO:0000313" key="5">
    <source>
        <dbReference type="EMBL" id="HAF2569967.1"/>
    </source>
</evidence>
<feature type="compositionally biased region" description="Low complexity" evidence="1">
    <location>
        <begin position="429"/>
        <end position="449"/>
    </location>
</feature>
<reference evidence="5" key="1">
    <citation type="journal article" date="2018" name="Genome Biol.">
        <title>SKESA: strategic k-mer extension for scrupulous assemblies.</title>
        <authorList>
            <person name="Souvorov A."/>
            <person name="Agarwala R."/>
            <person name="Lipman D.J."/>
        </authorList>
    </citation>
    <scope>NUCLEOTIDE SEQUENCE</scope>
    <source>
        <strain evidence="5">MA.05/00002289</strain>
        <strain evidence="4">MA.CK_01/00000941</strain>
        <strain evidence="3">MA.CK_95/00012903</strain>
    </source>
</reference>
<evidence type="ECO:0000313" key="3">
    <source>
        <dbReference type="EMBL" id="HAF1417186.1"/>
    </source>
</evidence>
<dbReference type="Gene3D" id="2.60.40.1120">
    <property type="entry name" value="Carboxypeptidase-like, regulatory domain"/>
    <property type="match status" value="1"/>
</dbReference>
<reference evidence="5" key="2">
    <citation type="submission" date="2020-02" db="EMBL/GenBank/DDBJ databases">
        <authorList>
            <consortium name="NCBI Pathogen Detection Project"/>
        </authorList>
    </citation>
    <scope>NUCLEOTIDE SEQUENCE</scope>
    <source>
        <strain evidence="5">MA.05/00002289</strain>
        <strain evidence="4">MA.CK_01/00000941</strain>
        <strain evidence="3">MA.CK_95/00012903</strain>
    </source>
</reference>
<evidence type="ECO:0000313" key="4">
    <source>
        <dbReference type="EMBL" id="HAF2203923.1"/>
    </source>
</evidence>